<dbReference type="Pfam" id="PF13649">
    <property type="entry name" value="Methyltransf_25"/>
    <property type="match status" value="1"/>
</dbReference>
<evidence type="ECO:0000259" key="3">
    <source>
        <dbReference type="Pfam" id="PF13649"/>
    </source>
</evidence>
<dbReference type="Gene3D" id="1.10.150.290">
    <property type="entry name" value="S-adenosyl-L-methionine-dependent methyltransferases"/>
    <property type="match status" value="1"/>
</dbReference>
<evidence type="ECO:0000313" key="5">
    <source>
        <dbReference type="Proteomes" id="UP001221411"/>
    </source>
</evidence>
<dbReference type="EMBL" id="JAQNDO010000001">
    <property type="protein sequence ID" value="MDC0744634.1"/>
    <property type="molecule type" value="Genomic_DNA"/>
</dbReference>
<proteinExistence type="predicted"/>
<keyword evidence="5" id="KW-1185">Reference proteome</keyword>
<sequence>MWDPKQYNLFREARRRPFFDLLAQVKTAAPARVVDLGCGTGDLTLALGERWPAAEILGVDSSAAMLAEARANHASARVGFLQADLARVELPGPADVLFSNAALHWLDDHAGLLTHLAGLVASGGTLAFQIPANFDAPSHRRVEEVRALPRFAAALRDVRRGHAEPLAFYLDHLVGLGFVVEAWETTYLHVLPGDDAVLQWLLGTTLRPLVTTLGPEEATAFLDTLRPLLQSDYPARPYGTPFPFTRRFVVATRVPPS</sequence>
<reference evidence="4 5" key="1">
    <citation type="submission" date="2022-11" db="EMBL/GenBank/DDBJ databases">
        <title>Minimal conservation of predation-associated metabolite biosynthetic gene clusters underscores biosynthetic potential of Myxococcota including descriptions for ten novel species: Archangium lansinium sp. nov., Myxococcus landrumus sp. nov., Nannocystis bai.</title>
        <authorList>
            <person name="Ahearne A."/>
            <person name="Stevens C."/>
            <person name="Dowd S."/>
        </authorList>
    </citation>
    <scope>NUCLEOTIDE SEQUENCE [LARGE SCALE GENOMIC DNA]</scope>
    <source>
        <strain evidence="4 5">RJM3</strain>
    </source>
</reference>
<accession>A0ABT5ES35</accession>
<dbReference type="PANTHER" id="PTHR43861">
    <property type="entry name" value="TRANS-ACONITATE 2-METHYLTRANSFERASE-RELATED"/>
    <property type="match status" value="1"/>
</dbReference>
<dbReference type="GO" id="GO:0008168">
    <property type="term" value="F:methyltransferase activity"/>
    <property type="evidence" value="ECO:0007669"/>
    <property type="project" value="UniProtKB-KW"/>
</dbReference>
<feature type="domain" description="Methyltransferase" evidence="3">
    <location>
        <begin position="33"/>
        <end position="124"/>
    </location>
</feature>
<comment type="caution">
    <text evidence="4">The sequence shown here is derived from an EMBL/GenBank/DDBJ whole genome shotgun (WGS) entry which is preliminary data.</text>
</comment>
<dbReference type="InterPro" id="IPR041698">
    <property type="entry name" value="Methyltransf_25"/>
</dbReference>
<dbReference type="GO" id="GO:0032259">
    <property type="term" value="P:methylation"/>
    <property type="evidence" value="ECO:0007669"/>
    <property type="project" value="UniProtKB-KW"/>
</dbReference>
<organism evidence="4 5">
    <name type="scientific">Polyangium mundeleinium</name>
    <dbReference type="NCBI Taxonomy" id="2995306"/>
    <lineage>
        <taxon>Bacteria</taxon>
        <taxon>Pseudomonadati</taxon>
        <taxon>Myxococcota</taxon>
        <taxon>Polyangia</taxon>
        <taxon>Polyangiales</taxon>
        <taxon>Polyangiaceae</taxon>
        <taxon>Polyangium</taxon>
    </lineage>
</organism>
<dbReference type="InterPro" id="IPR029063">
    <property type="entry name" value="SAM-dependent_MTases_sf"/>
</dbReference>
<dbReference type="SUPFAM" id="SSF53335">
    <property type="entry name" value="S-adenosyl-L-methionine-dependent methyltransferases"/>
    <property type="match status" value="1"/>
</dbReference>
<dbReference type="InterPro" id="IPR023149">
    <property type="entry name" value="Trans_acon_MeTrfase_C"/>
</dbReference>
<gene>
    <name evidence="4" type="ORF">POL67_25100</name>
</gene>
<dbReference type="Gene3D" id="3.40.50.150">
    <property type="entry name" value="Vaccinia Virus protein VP39"/>
    <property type="match status" value="1"/>
</dbReference>
<name>A0ABT5ES35_9BACT</name>
<protein>
    <submittedName>
        <fullName evidence="4">Methyltransferase domain-containing protein</fullName>
    </submittedName>
</protein>
<keyword evidence="1 4" id="KW-0489">Methyltransferase</keyword>
<evidence type="ECO:0000256" key="1">
    <source>
        <dbReference type="ARBA" id="ARBA00022603"/>
    </source>
</evidence>
<dbReference type="Proteomes" id="UP001221411">
    <property type="component" value="Unassembled WGS sequence"/>
</dbReference>
<evidence type="ECO:0000313" key="4">
    <source>
        <dbReference type="EMBL" id="MDC0744634.1"/>
    </source>
</evidence>
<dbReference type="PANTHER" id="PTHR43861:SF1">
    <property type="entry name" value="TRANS-ACONITATE 2-METHYLTRANSFERASE"/>
    <property type="match status" value="1"/>
</dbReference>
<evidence type="ECO:0000256" key="2">
    <source>
        <dbReference type="ARBA" id="ARBA00022679"/>
    </source>
</evidence>
<dbReference type="RefSeq" id="WP_271921366.1">
    <property type="nucleotide sequence ID" value="NZ_JAQNDO010000001.1"/>
</dbReference>
<dbReference type="CDD" id="cd02440">
    <property type="entry name" value="AdoMet_MTases"/>
    <property type="match status" value="1"/>
</dbReference>
<keyword evidence="2" id="KW-0808">Transferase</keyword>